<feature type="region of interest" description="Disordered" evidence="3">
    <location>
        <begin position="254"/>
        <end position="302"/>
    </location>
</feature>
<feature type="compositionally biased region" description="Basic and acidic residues" evidence="3">
    <location>
        <begin position="70"/>
        <end position="83"/>
    </location>
</feature>
<dbReference type="Proteomes" id="UP001054889">
    <property type="component" value="Unassembled WGS sequence"/>
</dbReference>
<reference evidence="5" key="1">
    <citation type="journal article" date="2018" name="DNA Res.">
        <title>Multiple hybrid de novo genome assembly of finger millet, an orphan allotetraploid crop.</title>
        <authorList>
            <person name="Hatakeyama M."/>
            <person name="Aluri S."/>
            <person name="Balachadran M.T."/>
            <person name="Sivarajan S.R."/>
            <person name="Patrignani A."/>
            <person name="Gruter S."/>
            <person name="Poveda L."/>
            <person name="Shimizu-Inatsugi R."/>
            <person name="Baeten J."/>
            <person name="Francoijs K.J."/>
            <person name="Nataraja K.N."/>
            <person name="Reddy Y.A.N."/>
            <person name="Phadnis S."/>
            <person name="Ravikumar R.L."/>
            <person name="Schlapbach R."/>
            <person name="Sreeman S.M."/>
            <person name="Shimizu K.K."/>
        </authorList>
    </citation>
    <scope>NUCLEOTIDE SEQUENCE</scope>
</reference>
<feature type="coiled-coil region" evidence="2">
    <location>
        <begin position="419"/>
        <end position="465"/>
    </location>
</feature>
<organism evidence="5 6">
    <name type="scientific">Eleusine coracana subsp. coracana</name>
    <dbReference type="NCBI Taxonomy" id="191504"/>
    <lineage>
        <taxon>Eukaryota</taxon>
        <taxon>Viridiplantae</taxon>
        <taxon>Streptophyta</taxon>
        <taxon>Embryophyta</taxon>
        <taxon>Tracheophyta</taxon>
        <taxon>Spermatophyta</taxon>
        <taxon>Magnoliopsida</taxon>
        <taxon>Liliopsida</taxon>
        <taxon>Poales</taxon>
        <taxon>Poaceae</taxon>
        <taxon>PACMAD clade</taxon>
        <taxon>Chloridoideae</taxon>
        <taxon>Cynodonteae</taxon>
        <taxon>Eleusininae</taxon>
        <taxon>Eleusine</taxon>
    </lineage>
</organism>
<dbReference type="AlphaFoldDB" id="A0AAV5ESZ1"/>
<comment type="caution">
    <text evidence="5">The sequence shown here is derived from an EMBL/GenBank/DDBJ whole genome shotgun (WGS) entry which is preliminary data.</text>
</comment>
<evidence type="ECO:0000256" key="2">
    <source>
        <dbReference type="SAM" id="Coils"/>
    </source>
</evidence>
<sequence>MRLTVLRFLQAGALSPTKLRMKLLGAHSRVRVITSNSSSRTSPVKNIETSQAQNRLLVSDVLEEVSDTSDGSKRPSAIDKTEAVEKDSALSSLKVQNTSKSSVAQPASGNSSIIYPVRTVEEDSNDCDSGLDNASTSSFEFHGGERLVTQNPASGYFARQTSSKWNDAEKWIVNRQNVNQNIPKGTVPNQTTHQMNSVAARGAIVPRFSGRVVQNMKRVNPAHSASRSILERLSFASHQPKLVRHADVFPVNNGSTTSEHHKAIHPGSSTADFSVKPCNDHKGGRSTTSPGEENTDDGPYFNRKGAANELSETEMRLKTRQEIAALGIQLGKMNIATWASKEELELVSAPTIADLEKIRKEYAARAAAYEEAENSKHTARKKYKSFKQHFCSPHLVIEIVFLRFKKEDVKIEAWESRQRGKIESEMRRIEEHAERMRSEAMAKMAEKLEMTRRMAEEKRASANARMNQQAAIAVQKAEKIRQTGRVPGSSILCCSSCFCEP</sequence>
<evidence type="ECO:0000256" key="1">
    <source>
        <dbReference type="ARBA" id="ARBA00005711"/>
    </source>
</evidence>
<accession>A0AAV5ESZ1</accession>
<feature type="domain" description="Remorin C-terminal" evidence="4">
    <location>
        <begin position="402"/>
        <end position="488"/>
    </location>
</feature>
<name>A0AAV5ESZ1_ELECO</name>
<comment type="similarity">
    <text evidence="1">Belongs to the remorin family.</text>
</comment>
<dbReference type="EMBL" id="BQKI01000079">
    <property type="protein sequence ID" value="GJN26424.1"/>
    <property type="molecule type" value="Genomic_DNA"/>
</dbReference>
<gene>
    <name evidence="5" type="primary">gb14352</name>
    <name evidence="5" type="ORF">PR202_gb14352</name>
</gene>
<keyword evidence="6" id="KW-1185">Reference proteome</keyword>
<keyword evidence="2" id="KW-0175">Coiled coil</keyword>
<reference evidence="5" key="2">
    <citation type="submission" date="2021-12" db="EMBL/GenBank/DDBJ databases">
        <title>Resequencing data analysis of finger millet.</title>
        <authorList>
            <person name="Hatakeyama M."/>
            <person name="Aluri S."/>
            <person name="Balachadran M.T."/>
            <person name="Sivarajan S.R."/>
            <person name="Poveda L."/>
            <person name="Shimizu-Inatsugi R."/>
            <person name="Schlapbach R."/>
            <person name="Sreeman S.M."/>
            <person name="Shimizu K.K."/>
        </authorList>
    </citation>
    <scope>NUCLEOTIDE SEQUENCE</scope>
</reference>
<protein>
    <recommendedName>
        <fullName evidence="4">Remorin C-terminal domain-containing protein</fullName>
    </recommendedName>
</protein>
<evidence type="ECO:0000256" key="3">
    <source>
        <dbReference type="SAM" id="MobiDB-lite"/>
    </source>
</evidence>
<dbReference type="PANTHER" id="PTHR31471">
    <property type="entry name" value="OS02G0116800 PROTEIN"/>
    <property type="match status" value="1"/>
</dbReference>
<evidence type="ECO:0000313" key="5">
    <source>
        <dbReference type="EMBL" id="GJN26424.1"/>
    </source>
</evidence>
<evidence type="ECO:0000313" key="6">
    <source>
        <dbReference type="Proteomes" id="UP001054889"/>
    </source>
</evidence>
<dbReference type="Pfam" id="PF03763">
    <property type="entry name" value="Remorin_C"/>
    <property type="match status" value="1"/>
</dbReference>
<feature type="coiled-coil region" evidence="2">
    <location>
        <begin position="352"/>
        <end position="389"/>
    </location>
</feature>
<feature type="region of interest" description="Disordered" evidence="3">
    <location>
        <begin position="64"/>
        <end position="83"/>
    </location>
</feature>
<dbReference type="PANTHER" id="PTHR31471:SF49">
    <property type="entry name" value="REMORIN FAMILY PROTEIN"/>
    <property type="match status" value="1"/>
</dbReference>
<proteinExistence type="inferred from homology"/>
<evidence type="ECO:0000259" key="4">
    <source>
        <dbReference type="Pfam" id="PF03763"/>
    </source>
</evidence>
<dbReference type="InterPro" id="IPR005516">
    <property type="entry name" value="Remorin_C"/>
</dbReference>